<reference evidence="1 2" key="1">
    <citation type="submission" date="2024-11" db="EMBL/GenBank/DDBJ databases">
        <title>A near-complete genome assembly of Cinchona calisaya.</title>
        <authorList>
            <person name="Lian D.C."/>
            <person name="Zhao X.W."/>
            <person name="Wei L."/>
        </authorList>
    </citation>
    <scope>NUCLEOTIDE SEQUENCE [LARGE SCALE GENOMIC DNA]</scope>
    <source>
        <tissue evidence="1">Nenye</tissue>
    </source>
</reference>
<proteinExistence type="predicted"/>
<evidence type="ECO:0000313" key="1">
    <source>
        <dbReference type="EMBL" id="KAL3515607.1"/>
    </source>
</evidence>
<dbReference type="Gene3D" id="3.40.1090.10">
    <property type="entry name" value="Cytosolic phospholipase A2 catalytic domain"/>
    <property type="match status" value="1"/>
</dbReference>
<evidence type="ECO:0000313" key="2">
    <source>
        <dbReference type="Proteomes" id="UP001630127"/>
    </source>
</evidence>
<name>A0ABD2Z808_9GENT</name>
<sequence length="227" mass="24975">MTCRLICSDKFSMLKSQITTFNKPQSQPPPEKSFLRWLQGGSALASLIDLSQDAPDGVVWEQREEDVAAELRWKKERAVTSLGFSFSPAGLLFPYHLGVAQFLIEMGCIKEMTPLAGSSAGAIVCAVIASGVSMQDALRATKIFSEACRRKGTAFRFWAVLRDVLQNFLPVDAHIRSSGRVRASSDPFLLLPLNLFNCCMPLMLDLQEEGVDSLLQQSKEMAAAVDI</sequence>
<dbReference type="SUPFAM" id="SSF52151">
    <property type="entry name" value="FabD/lysophospholipase-like"/>
    <property type="match status" value="1"/>
</dbReference>
<dbReference type="AlphaFoldDB" id="A0ABD2Z808"/>
<dbReference type="PANTHER" id="PTHR12406:SF7">
    <property type="entry name" value="PATATIN-LIKE PHOSPHOLIPASE DOMAIN-CONTAINING PROTEIN 4"/>
    <property type="match status" value="1"/>
</dbReference>
<evidence type="ECO:0008006" key="3">
    <source>
        <dbReference type="Google" id="ProtNLM"/>
    </source>
</evidence>
<dbReference type="PANTHER" id="PTHR12406">
    <property type="entry name" value="CALCIUM-INDEPENDENT PHOSPHOLIPASE A2 IPLA2 -RELATED"/>
    <property type="match status" value="1"/>
</dbReference>
<accession>A0ABD2Z808</accession>
<keyword evidence="2" id="KW-1185">Reference proteome</keyword>
<dbReference type="InterPro" id="IPR033562">
    <property type="entry name" value="PLPL"/>
</dbReference>
<gene>
    <name evidence="1" type="ORF">ACH5RR_022509</name>
</gene>
<dbReference type="Proteomes" id="UP001630127">
    <property type="component" value="Unassembled WGS sequence"/>
</dbReference>
<comment type="caution">
    <text evidence="1">The sequence shown here is derived from an EMBL/GenBank/DDBJ whole genome shotgun (WGS) entry which is preliminary data.</text>
</comment>
<protein>
    <recommendedName>
        <fullName evidence="3">Patatin</fullName>
    </recommendedName>
</protein>
<dbReference type="InterPro" id="IPR016035">
    <property type="entry name" value="Acyl_Trfase/lysoPLipase"/>
</dbReference>
<dbReference type="EMBL" id="JBJUIK010000010">
    <property type="protein sequence ID" value="KAL3515607.1"/>
    <property type="molecule type" value="Genomic_DNA"/>
</dbReference>
<organism evidence="1 2">
    <name type="scientific">Cinchona calisaya</name>
    <dbReference type="NCBI Taxonomy" id="153742"/>
    <lineage>
        <taxon>Eukaryota</taxon>
        <taxon>Viridiplantae</taxon>
        <taxon>Streptophyta</taxon>
        <taxon>Embryophyta</taxon>
        <taxon>Tracheophyta</taxon>
        <taxon>Spermatophyta</taxon>
        <taxon>Magnoliopsida</taxon>
        <taxon>eudicotyledons</taxon>
        <taxon>Gunneridae</taxon>
        <taxon>Pentapetalae</taxon>
        <taxon>asterids</taxon>
        <taxon>lamiids</taxon>
        <taxon>Gentianales</taxon>
        <taxon>Rubiaceae</taxon>
        <taxon>Cinchonoideae</taxon>
        <taxon>Cinchoneae</taxon>
        <taxon>Cinchona</taxon>
    </lineage>
</organism>